<evidence type="ECO:0000313" key="3">
    <source>
        <dbReference type="Proteomes" id="UP001529510"/>
    </source>
</evidence>
<gene>
    <name evidence="2" type="ORF">M9458_042007</name>
</gene>
<accession>A0ABD0NMZ7</accession>
<evidence type="ECO:0000313" key="2">
    <source>
        <dbReference type="EMBL" id="KAL0162611.1"/>
    </source>
</evidence>
<reference evidence="2 3" key="1">
    <citation type="submission" date="2024-05" db="EMBL/GenBank/DDBJ databases">
        <title>Genome sequencing and assembly of Indian major carp, Cirrhinus mrigala (Hamilton, 1822).</title>
        <authorList>
            <person name="Mohindra V."/>
            <person name="Chowdhury L.M."/>
            <person name="Lal K."/>
            <person name="Jena J.K."/>
        </authorList>
    </citation>
    <scope>NUCLEOTIDE SEQUENCE [LARGE SCALE GENOMIC DNA]</scope>
    <source>
        <strain evidence="2">CM1030</strain>
        <tissue evidence="2">Blood</tissue>
    </source>
</reference>
<dbReference type="Proteomes" id="UP001529510">
    <property type="component" value="Unassembled WGS sequence"/>
</dbReference>
<comment type="caution">
    <text evidence="2">The sequence shown here is derived from an EMBL/GenBank/DDBJ whole genome shotgun (WGS) entry which is preliminary data.</text>
</comment>
<name>A0ABD0NMZ7_CIRMR</name>
<dbReference type="AlphaFoldDB" id="A0ABD0NMZ7"/>
<proteinExistence type="predicted"/>
<organism evidence="2 3">
    <name type="scientific">Cirrhinus mrigala</name>
    <name type="common">Mrigala</name>
    <dbReference type="NCBI Taxonomy" id="683832"/>
    <lineage>
        <taxon>Eukaryota</taxon>
        <taxon>Metazoa</taxon>
        <taxon>Chordata</taxon>
        <taxon>Craniata</taxon>
        <taxon>Vertebrata</taxon>
        <taxon>Euteleostomi</taxon>
        <taxon>Actinopterygii</taxon>
        <taxon>Neopterygii</taxon>
        <taxon>Teleostei</taxon>
        <taxon>Ostariophysi</taxon>
        <taxon>Cypriniformes</taxon>
        <taxon>Cyprinidae</taxon>
        <taxon>Labeoninae</taxon>
        <taxon>Labeonini</taxon>
        <taxon>Cirrhinus</taxon>
    </lineage>
</organism>
<protein>
    <submittedName>
        <fullName evidence="2">Uncharacterized protein</fullName>
    </submittedName>
</protein>
<feature type="non-terminal residue" evidence="2">
    <location>
        <position position="138"/>
    </location>
</feature>
<sequence>MTLNSLFWIGANYHRPIDLPDTTGLCWREAIIWCLENVWPRSRTTLDPETELPKPTADGEPEPAVVIEPSTSGTAELMITVEPEPQVSDQVREPTARAMVEIVVEIAGAKESPAHCTTAGGEHKLDSGDLIDFHLETP</sequence>
<dbReference type="EMBL" id="JAMKFB020000021">
    <property type="protein sequence ID" value="KAL0162611.1"/>
    <property type="molecule type" value="Genomic_DNA"/>
</dbReference>
<evidence type="ECO:0000256" key="1">
    <source>
        <dbReference type="SAM" id="MobiDB-lite"/>
    </source>
</evidence>
<keyword evidence="3" id="KW-1185">Reference proteome</keyword>
<feature type="region of interest" description="Disordered" evidence="1">
    <location>
        <begin position="44"/>
        <end position="64"/>
    </location>
</feature>